<keyword evidence="2" id="KW-1185">Reference proteome</keyword>
<gene>
    <name evidence="1" type="ORF">NPIL_450521</name>
</gene>
<reference evidence="1" key="1">
    <citation type="submission" date="2020-08" db="EMBL/GenBank/DDBJ databases">
        <title>Multicomponent nature underlies the extraordinary mechanical properties of spider dragline silk.</title>
        <authorList>
            <person name="Kono N."/>
            <person name="Nakamura H."/>
            <person name="Mori M."/>
            <person name="Yoshida Y."/>
            <person name="Ohtoshi R."/>
            <person name="Malay A.D."/>
            <person name="Moran D.A.P."/>
            <person name="Tomita M."/>
            <person name="Numata K."/>
            <person name="Arakawa K."/>
        </authorList>
    </citation>
    <scope>NUCLEOTIDE SEQUENCE</scope>
</reference>
<name>A0A8X6NEG0_NEPPI</name>
<dbReference type="EMBL" id="BMAW01057424">
    <property type="protein sequence ID" value="GFT10855.1"/>
    <property type="molecule type" value="Genomic_DNA"/>
</dbReference>
<dbReference type="Proteomes" id="UP000887013">
    <property type="component" value="Unassembled WGS sequence"/>
</dbReference>
<protein>
    <submittedName>
        <fullName evidence="1">Uncharacterized protein</fullName>
    </submittedName>
</protein>
<dbReference type="OrthoDB" id="10564720at2759"/>
<evidence type="ECO:0000313" key="1">
    <source>
        <dbReference type="EMBL" id="GFT10855.1"/>
    </source>
</evidence>
<proteinExistence type="predicted"/>
<comment type="caution">
    <text evidence="1">The sequence shown here is derived from an EMBL/GenBank/DDBJ whole genome shotgun (WGS) entry which is preliminary data.</text>
</comment>
<sequence>MALKSLLSRASIFFPNKTEFLSRIQPLHSLASQSLPVIRVHSRIELESSMGERSFFAVLSTSQKRSRQHCGRSSSDKRAVGFWLTIAPDIWGHSSVRNGSFVCRGEAKN</sequence>
<dbReference type="AlphaFoldDB" id="A0A8X6NEG0"/>
<evidence type="ECO:0000313" key="2">
    <source>
        <dbReference type="Proteomes" id="UP000887013"/>
    </source>
</evidence>
<organism evidence="1 2">
    <name type="scientific">Nephila pilipes</name>
    <name type="common">Giant wood spider</name>
    <name type="synonym">Nephila maculata</name>
    <dbReference type="NCBI Taxonomy" id="299642"/>
    <lineage>
        <taxon>Eukaryota</taxon>
        <taxon>Metazoa</taxon>
        <taxon>Ecdysozoa</taxon>
        <taxon>Arthropoda</taxon>
        <taxon>Chelicerata</taxon>
        <taxon>Arachnida</taxon>
        <taxon>Araneae</taxon>
        <taxon>Araneomorphae</taxon>
        <taxon>Entelegynae</taxon>
        <taxon>Araneoidea</taxon>
        <taxon>Nephilidae</taxon>
        <taxon>Nephila</taxon>
    </lineage>
</organism>
<accession>A0A8X6NEG0</accession>